<dbReference type="InterPro" id="IPR022896">
    <property type="entry name" value="TrioseP_Isoase_bac/euk"/>
</dbReference>
<dbReference type="PANTHER" id="PTHR21139:SF42">
    <property type="entry name" value="TRIOSEPHOSPHATE ISOMERASE"/>
    <property type="match status" value="1"/>
</dbReference>
<feature type="binding site" evidence="7">
    <location>
        <begin position="11"/>
        <end position="13"/>
    </location>
    <ligand>
        <name>substrate</name>
    </ligand>
</feature>
<dbReference type="NCBIfam" id="TIGR00419">
    <property type="entry name" value="tim"/>
    <property type="match status" value="1"/>
</dbReference>
<comment type="subunit">
    <text evidence="7 8">Homodimer.</text>
</comment>
<proteinExistence type="inferred from homology"/>
<dbReference type="InterPro" id="IPR035990">
    <property type="entry name" value="TIM_sf"/>
</dbReference>
<evidence type="ECO:0000313" key="9">
    <source>
        <dbReference type="EMBL" id="BDI04591.1"/>
    </source>
</evidence>
<comment type="pathway">
    <text evidence="1">Carbohydrate metabolism; erythritol degradation.</text>
</comment>
<evidence type="ECO:0000256" key="1">
    <source>
        <dbReference type="ARBA" id="ARBA00004939"/>
    </source>
</evidence>
<comment type="pathway">
    <text evidence="7 8">Carbohydrate biosynthesis; gluconeogenesis.</text>
</comment>
<sequence>MSTRRKLVVGNWKMHGSHAANAELLQGILAGGPVNADLAVCVPFPYLSEVAVTLANSNVAWGAQDVSAHEQGAYTGEVSAGMLREFGCRYAIVGHSERRAYHGETDQVVADKAKAALSKGITPIVCVGETLAQREAGETEAVVKRQLSAVIHALGHCVGEMVVAYEPVWAIGTGKVATPEQAQAVHALLRAQLRAAAPQADNMKILYGGSMKPDNAPTLLAQPDIDGGLIGGAALKAADFLAIARAA</sequence>
<feature type="binding site" evidence="7">
    <location>
        <position position="172"/>
    </location>
    <ligand>
        <name>substrate</name>
    </ligand>
</feature>
<keyword evidence="5 7" id="KW-0324">Glycolysis</keyword>
<feature type="active site" description="Proton acceptor" evidence="7">
    <location>
        <position position="166"/>
    </location>
</feature>
<evidence type="ECO:0000256" key="2">
    <source>
        <dbReference type="ARBA" id="ARBA00007422"/>
    </source>
</evidence>
<dbReference type="InterPro" id="IPR000652">
    <property type="entry name" value="Triosephosphate_isomerase"/>
</dbReference>
<evidence type="ECO:0000256" key="5">
    <source>
        <dbReference type="ARBA" id="ARBA00023152"/>
    </source>
</evidence>
<keyword evidence="10" id="KW-1185">Reference proteome</keyword>
<dbReference type="EMBL" id="AP025730">
    <property type="protein sequence ID" value="BDI04591.1"/>
    <property type="molecule type" value="Genomic_DNA"/>
</dbReference>
<comment type="catalytic activity">
    <reaction evidence="7 8">
        <text>D-glyceraldehyde 3-phosphate = dihydroxyacetone phosphate</text>
        <dbReference type="Rhea" id="RHEA:18585"/>
        <dbReference type="ChEBI" id="CHEBI:57642"/>
        <dbReference type="ChEBI" id="CHEBI:59776"/>
        <dbReference type="EC" id="5.3.1.1"/>
    </reaction>
</comment>
<protein>
    <recommendedName>
        <fullName evidence="7 8">Triosephosphate isomerase</fullName>
        <shortName evidence="7">TIM</shortName>
        <shortName evidence="7">TPI</shortName>
        <ecNumber evidence="7 8">5.3.1.1</ecNumber>
    </recommendedName>
    <alternativeName>
        <fullName evidence="7">Triose-phosphate isomerase</fullName>
    </alternativeName>
</protein>
<dbReference type="CDD" id="cd00311">
    <property type="entry name" value="TIM"/>
    <property type="match status" value="1"/>
</dbReference>
<reference evidence="9" key="1">
    <citation type="submission" date="2022-04" db="EMBL/GenBank/DDBJ databases">
        <title>Whole genome sequence of Sphaerotilus sp. FB-5.</title>
        <authorList>
            <person name="Takeda M."/>
            <person name="Narihara S."/>
            <person name="Akimoto M."/>
            <person name="Akimoto R."/>
            <person name="Nishiyashiki S."/>
            <person name="Murakami T."/>
        </authorList>
    </citation>
    <scope>NUCLEOTIDE SEQUENCE</scope>
    <source>
        <strain evidence="9">FB-5</strain>
    </source>
</reference>
<dbReference type="InterPro" id="IPR020861">
    <property type="entry name" value="Triosephosphate_isomerase_AS"/>
</dbReference>
<keyword evidence="6 7" id="KW-0413">Isomerase</keyword>
<evidence type="ECO:0000256" key="7">
    <source>
        <dbReference type="HAMAP-Rule" id="MF_00147"/>
    </source>
</evidence>
<evidence type="ECO:0000256" key="4">
    <source>
        <dbReference type="ARBA" id="ARBA00022490"/>
    </source>
</evidence>
<comment type="similarity">
    <text evidence="2 7 8">Belongs to the triosephosphate isomerase family.</text>
</comment>
<dbReference type="Proteomes" id="UP001057498">
    <property type="component" value="Chromosome"/>
</dbReference>
<evidence type="ECO:0000256" key="8">
    <source>
        <dbReference type="RuleBase" id="RU363013"/>
    </source>
</evidence>
<dbReference type="Pfam" id="PF00121">
    <property type="entry name" value="TIM"/>
    <property type="match status" value="1"/>
</dbReference>
<feature type="binding site" evidence="7">
    <location>
        <begin position="231"/>
        <end position="232"/>
    </location>
    <ligand>
        <name>substrate</name>
    </ligand>
</feature>
<comment type="pathway">
    <text evidence="7 8">Carbohydrate degradation; glycolysis; D-glyceraldehyde 3-phosphate from glycerone phosphate: step 1/1.</text>
</comment>
<name>A0ABM7YJW2_9BURK</name>
<gene>
    <name evidence="7 9" type="primary">tpiA</name>
    <name evidence="9" type="ORF">CATMQ487_15610</name>
</gene>
<keyword evidence="4 7" id="KW-0963">Cytoplasm</keyword>
<evidence type="ECO:0000256" key="6">
    <source>
        <dbReference type="ARBA" id="ARBA00023235"/>
    </source>
</evidence>
<dbReference type="HAMAP" id="MF_00147_B">
    <property type="entry name" value="TIM_B"/>
    <property type="match status" value="1"/>
</dbReference>
<dbReference type="SUPFAM" id="SSF51351">
    <property type="entry name" value="Triosephosphate isomerase (TIM)"/>
    <property type="match status" value="1"/>
</dbReference>
<feature type="binding site" evidence="7">
    <location>
        <position position="210"/>
    </location>
    <ligand>
        <name>substrate</name>
    </ligand>
</feature>
<dbReference type="PROSITE" id="PS00171">
    <property type="entry name" value="TIM_1"/>
    <property type="match status" value="1"/>
</dbReference>
<comment type="function">
    <text evidence="7">Involved in the gluconeogenesis. Catalyzes stereospecifically the conversion of dihydroxyacetone phosphate (DHAP) to D-glyceraldehyde-3-phosphate (G3P).</text>
</comment>
<organism evidence="9 10">
    <name type="scientific">Sphaerotilus microaerophilus</name>
    <dbReference type="NCBI Taxonomy" id="2914710"/>
    <lineage>
        <taxon>Bacteria</taxon>
        <taxon>Pseudomonadati</taxon>
        <taxon>Pseudomonadota</taxon>
        <taxon>Betaproteobacteria</taxon>
        <taxon>Burkholderiales</taxon>
        <taxon>Sphaerotilaceae</taxon>
        <taxon>Sphaerotilus</taxon>
    </lineage>
</organism>
<dbReference type="PROSITE" id="PS51440">
    <property type="entry name" value="TIM_2"/>
    <property type="match status" value="1"/>
</dbReference>
<dbReference type="EC" id="5.3.1.1" evidence="7 8"/>
<dbReference type="GO" id="GO:0016853">
    <property type="term" value="F:isomerase activity"/>
    <property type="evidence" value="ECO:0007669"/>
    <property type="project" value="UniProtKB-KW"/>
</dbReference>
<accession>A0ABM7YJW2</accession>
<feature type="active site" description="Electrophile" evidence="7">
    <location>
        <position position="95"/>
    </location>
</feature>
<dbReference type="Gene3D" id="3.20.20.70">
    <property type="entry name" value="Aldolase class I"/>
    <property type="match status" value="1"/>
</dbReference>
<dbReference type="PANTHER" id="PTHR21139">
    <property type="entry name" value="TRIOSEPHOSPHATE ISOMERASE"/>
    <property type="match status" value="1"/>
</dbReference>
<comment type="subcellular location">
    <subcellularLocation>
        <location evidence="7 8">Cytoplasm</location>
    </subcellularLocation>
</comment>
<evidence type="ECO:0000256" key="3">
    <source>
        <dbReference type="ARBA" id="ARBA00022432"/>
    </source>
</evidence>
<dbReference type="InterPro" id="IPR013785">
    <property type="entry name" value="Aldolase_TIM"/>
</dbReference>
<dbReference type="RefSeq" id="WP_251972702.1">
    <property type="nucleotide sequence ID" value="NZ_AP025730.1"/>
</dbReference>
<keyword evidence="3 7" id="KW-0312">Gluconeogenesis</keyword>
<evidence type="ECO:0000313" key="10">
    <source>
        <dbReference type="Proteomes" id="UP001057498"/>
    </source>
</evidence>